<gene>
    <name evidence="3" type="ORF">A0U91_16150</name>
</gene>
<accession>A0A1U9LJG3</accession>
<evidence type="ECO:0000313" key="4">
    <source>
        <dbReference type="Proteomes" id="UP000189055"/>
    </source>
</evidence>
<dbReference type="Proteomes" id="UP000189055">
    <property type="component" value="Plasmid pAC1084_1"/>
</dbReference>
<keyword evidence="3" id="KW-0614">Plasmid</keyword>
<keyword evidence="2" id="KW-0812">Transmembrane</keyword>
<dbReference type="EMBL" id="CP014688">
    <property type="protein sequence ID" value="AQT06538.1"/>
    <property type="molecule type" value="Genomic_DNA"/>
</dbReference>
<organism evidence="3 4">
    <name type="scientific">Acetobacter persici</name>
    <dbReference type="NCBI Taxonomy" id="1076596"/>
    <lineage>
        <taxon>Bacteria</taxon>
        <taxon>Pseudomonadati</taxon>
        <taxon>Pseudomonadota</taxon>
        <taxon>Alphaproteobacteria</taxon>
        <taxon>Acetobacterales</taxon>
        <taxon>Acetobacteraceae</taxon>
        <taxon>Acetobacter</taxon>
    </lineage>
</organism>
<keyword evidence="2" id="KW-1133">Transmembrane helix</keyword>
<protein>
    <submittedName>
        <fullName evidence="3">Uncharacterized protein</fullName>
    </submittedName>
</protein>
<reference evidence="3 4" key="1">
    <citation type="submission" date="2016-03" db="EMBL/GenBank/DDBJ databases">
        <title>Acetic acid bacteria sequencing.</title>
        <authorList>
            <person name="Brandt J."/>
            <person name="Jakob F."/>
            <person name="Vogel R.F."/>
        </authorList>
    </citation>
    <scope>NUCLEOTIDE SEQUENCE [LARGE SCALE GENOMIC DNA]</scope>
    <source>
        <strain evidence="3 4">TMW2.1084</strain>
        <plasmid evidence="4">pac1084_1</plasmid>
    </source>
</reference>
<feature type="compositionally biased region" description="Basic and acidic residues" evidence="1">
    <location>
        <begin position="60"/>
        <end position="70"/>
    </location>
</feature>
<evidence type="ECO:0000313" key="3">
    <source>
        <dbReference type="EMBL" id="AQT06538.1"/>
    </source>
</evidence>
<geneLocation type="plasmid" evidence="4">
    <name>pac1084_1</name>
</geneLocation>
<dbReference type="AlphaFoldDB" id="A0A1U9LJG3"/>
<evidence type="ECO:0000256" key="2">
    <source>
        <dbReference type="SAM" id="Phobius"/>
    </source>
</evidence>
<dbReference type="KEGG" id="aper:A0U91_16150"/>
<keyword evidence="2" id="KW-0472">Membrane</keyword>
<evidence type="ECO:0000256" key="1">
    <source>
        <dbReference type="SAM" id="MobiDB-lite"/>
    </source>
</evidence>
<proteinExistence type="predicted"/>
<name>A0A1U9LJG3_9PROT</name>
<feature type="transmembrane region" description="Helical" evidence="2">
    <location>
        <begin position="17"/>
        <end position="40"/>
    </location>
</feature>
<sequence length="154" mass="16463">MQADHTARRVTPLKNTYAAIIAASTTICCWACVSVAITNFQMRNQLGTMQTELEQIHHGISEQENQKREAGLLSSATGPSSIDVGAINHAPPSNADGNENPAKDFLVRKNEPSHHETGLMRTDLSVEGAPLAKPGTGDKASGCGINTPISCRQW</sequence>
<feature type="region of interest" description="Disordered" evidence="1">
    <location>
        <begin position="60"/>
        <end position="103"/>
    </location>
</feature>